<feature type="domain" description="Glycosyltransferase 2-like" evidence="1">
    <location>
        <begin position="1"/>
        <end position="129"/>
    </location>
</feature>
<dbReference type="PANTHER" id="PTHR10859">
    <property type="entry name" value="GLYCOSYL TRANSFERASE"/>
    <property type="match status" value="1"/>
</dbReference>
<dbReference type="EC" id="2.4.-.-" evidence="2"/>
<dbReference type="InterPro" id="IPR029044">
    <property type="entry name" value="Nucleotide-diphossugar_trans"/>
</dbReference>
<evidence type="ECO:0000313" key="2">
    <source>
        <dbReference type="EMBL" id="MCA9390387.1"/>
    </source>
</evidence>
<dbReference type="Gene3D" id="3.90.550.10">
    <property type="entry name" value="Spore Coat Polysaccharide Biosynthesis Protein SpsA, Chain A"/>
    <property type="match status" value="1"/>
</dbReference>
<organism evidence="2 3">
    <name type="scientific">candidate division WWE3 bacterium</name>
    <dbReference type="NCBI Taxonomy" id="2053526"/>
    <lineage>
        <taxon>Bacteria</taxon>
        <taxon>Katanobacteria</taxon>
    </lineage>
</organism>
<accession>A0A955RQE3</accession>
<dbReference type="Proteomes" id="UP000701698">
    <property type="component" value="Unassembled WGS sequence"/>
</dbReference>
<protein>
    <submittedName>
        <fullName evidence="2">Glycosyltransferase</fullName>
        <ecNumber evidence="2">2.4.-.-</ecNumber>
    </submittedName>
</protein>
<name>A0A955RQE3_UNCKA</name>
<dbReference type="Pfam" id="PF00535">
    <property type="entry name" value="Glycos_transf_2"/>
    <property type="match status" value="1"/>
</dbReference>
<gene>
    <name evidence="2" type="ORF">KC571_03195</name>
</gene>
<sequence>DRTREVVREIQQKYPAITLMEFDHPLGKGGAVIEGFKKAQGDLIGFVDADGAIVPDEFAKLIIQAQKNTIDAAISSRYVSGAQVVKLQPLSRRIVSRMFNAYVRTLFGLNYTDTQCGAKVFSKASIKKILPELKATNYAFDVEILWRLRKNGFHIVETPIVWHDKFGTHVNMMSAGMDSVFTLLKLRLGML</sequence>
<reference evidence="2" key="1">
    <citation type="submission" date="2020-04" db="EMBL/GenBank/DDBJ databases">
        <authorList>
            <person name="Zhang T."/>
        </authorList>
    </citation>
    <scope>NUCLEOTIDE SEQUENCE</scope>
    <source>
        <strain evidence="2">HKST-UBA01</strain>
    </source>
</reference>
<dbReference type="GO" id="GO:0006487">
    <property type="term" value="P:protein N-linked glycosylation"/>
    <property type="evidence" value="ECO:0007669"/>
    <property type="project" value="TreeGrafter"/>
</dbReference>
<evidence type="ECO:0000313" key="3">
    <source>
        <dbReference type="Proteomes" id="UP000701698"/>
    </source>
</evidence>
<feature type="non-terminal residue" evidence="2">
    <location>
        <position position="1"/>
    </location>
</feature>
<proteinExistence type="predicted"/>
<comment type="caution">
    <text evidence="2">The sequence shown here is derived from an EMBL/GenBank/DDBJ whole genome shotgun (WGS) entry which is preliminary data.</text>
</comment>
<dbReference type="AlphaFoldDB" id="A0A955RQE3"/>
<keyword evidence="2" id="KW-0328">Glycosyltransferase</keyword>
<dbReference type="SUPFAM" id="SSF53448">
    <property type="entry name" value="Nucleotide-diphospho-sugar transferases"/>
    <property type="match status" value="1"/>
</dbReference>
<keyword evidence="2" id="KW-0808">Transferase</keyword>
<reference evidence="2" key="2">
    <citation type="journal article" date="2021" name="Microbiome">
        <title>Successional dynamics and alternative stable states in a saline activated sludge microbial community over 9 years.</title>
        <authorList>
            <person name="Wang Y."/>
            <person name="Ye J."/>
            <person name="Ju F."/>
            <person name="Liu L."/>
            <person name="Boyd J.A."/>
            <person name="Deng Y."/>
            <person name="Parks D.H."/>
            <person name="Jiang X."/>
            <person name="Yin X."/>
            <person name="Woodcroft B.J."/>
            <person name="Tyson G.W."/>
            <person name="Hugenholtz P."/>
            <person name="Polz M.F."/>
            <person name="Zhang T."/>
        </authorList>
    </citation>
    <scope>NUCLEOTIDE SEQUENCE</scope>
    <source>
        <strain evidence="2">HKST-UBA01</strain>
    </source>
</reference>
<evidence type="ECO:0000259" key="1">
    <source>
        <dbReference type="Pfam" id="PF00535"/>
    </source>
</evidence>
<dbReference type="InterPro" id="IPR001173">
    <property type="entry name" value="Glyco_trans_2-like"/>
</dbReference>
<dbReference type="EMBL" id="JAGQKX010000082">
    <property type="protein sequence ID" value="MCA9390387.1"/>
    <property type="molecule type" value="Genomic_DNA"/>
</dbReference>
<dbReference type="PANTHER" id="PTHR10859:SF91">
    <property type="entry name" value="DOLICHYL-PHOSPHATE BETA-GLUCOSYLTRANSFERASE"/>
    <property type="match status" value="1"/>
</dbReference>
<dbReference type="GO" id="GO:0016757">
    <property type="term" value="F:glycosyltransferase activity"/>
    <property type="evidence" value="ECO:0007669"/>
    <property type="project" value="UniProtKB-KW"/>
</dbReference>